<dbReference type="FunFam" id="1.10.20.10:FF:000005">
    <property type="entry name" value="Histone H2A"/>
    <property type="match status" value="1"/>
</dbReference>
<proteinExistence type="inferred from homology"/>
<protein>
    <recommendedName>
        <fullName evidence="8">Histone H2A</fullName>
    </recommendedName>
</protein>
<evidence type="ECO:0000256" key="3">
    <source>
        <dbReference type="ARBA" id="ARBA00010691"/>
    </source>
</evidence>
<comment type="caution">
    <text evidence="12">The sequence shown here is derived from an EMBL/GenBank/DDBJ whole genome shotgun (WGS) entry which is preliminary data.</text>
</comment>
<evidence type="ECO:0000256" key="6">
    <source>
        <dbReference type="ARBA" id="ARBA00023242"/>
    </source>
</evidence>
<reference evidence="12 13" key="1">
    <citation type="submission" date="2020-04" db="EMBL/GenBank/DDBJ databases">
        <title>Perkinsus chesapeaki whole genome sequence.</title>
        <authorList>
            <person name="Bogema D.R."/>
        </authorList>
    </citation>
    <scope>NUCLEOTIDE SEQUENCE [LARGE SCALE GENOMIC DNA]</scope>
    <source>
        <strain evidence="12">ATCC PRA-425</strain>
    </source>
</reference>
<dbReference type="InterPro" id="IPR002119">
    <property type="entry name" value="Histone_H2A"/>
</dbReference>
<dbReference type="InterPro" id="IPR032458">
    <property type="entry name" value="Histone_H2A_CS"/>
</dbReference>
<keyword evidence="13" id="KW-1185">Reference proteome</keyword>
<dbReference type="PANTHER" id="PTHR23430">
    <property type="entry name" value="HISTONE H2A"/>
    <property type="match status" value="1"/>
</dbReference>
<gene>
    <name evidence="12" type="primary">H2AFZ</name>
    <name evidence="12" type="ORF">FOL47_004223</name>
</gene>
<dbReference type="GO" id="GO:0005634">
    <property type="term" value="C:nucleus"/>
    <property type="evidence" value="ECO:0007669"/>
    <property type="project" value="UniProtKB-SubCell"/>
</dbReference>
<dbReference type="InterPro" id="IPR032454">
    <property type="entry name" value="Histone_H2A_C"/>
</dbReference>
<dbReference type="OrthoDB" id="9421954at2759"/>
<dbReference type="SMART" id="SM00414">
    <property type="entry name" value="H2A"/>
    <property type="match status" value="1"/>
</dbReference>
<feature type="compositionally biased region" description="Gly residues" evidence="9">
    <location>
        <begin position="31"/>
        <end position="40"/>
    </location>
</feature>
<evidence type="ECO:0000256" key="9">
    <source>
        <dbReference type="SAM" id="MobiDB-lite"/>
    </source>
</evidence>
<sequence length="173" mass="18032">MSNQPDVGMMPQSVPVVTQLAGGKGLKSTGLQGGKGGKGGKGAKVHGGKGKVGGGKGASMARSARAGLQFPVGRVQRYLKSRTTTNCRVGSTAAVYTAAILEYLTAEVLELAGNAAKDQKVKRITPRHLQLAIRGDDELDVLIRATIAGGGVVPYIHQSLTVKTPYHKKKRAM</sequence>
<dbReference type="GO" id="GO:0000786">
    <property type="term" value="C:nucleosome"/>
    <property type="evidence" value="ECO:0007669"/>
    <property type="project" value="UniProtKB-KW"/>
</dbReference>
<evidence type="ECO:0000256" key="4">
    <source>
        <dbReference type="ARBA" id="ARBA00022454"/>
    </source>
</evidence>
<dbReference type="InterPro" id="IPR007125">
    <property type="entry name" value="H2A/H2B/H3"/>
</dbReference>
<keyword evidence="4 8" id="KW-0158">Chromosome</keyword>
<keyword evidence="6 8" id="KW-0539">Nucleus</keyword>
<evidence type="ECO:0000256" key="2">
    <source>
        <dbReference type="ARBA" id="ARBA00004286"/>
    </source>
</evidence>
<dbReference type="GO" id="GO:0030527">
    <property type="term" value="F:structural constituent of chromatin"/>
    <property type="evidence" value="ECO:0007669"/>
    <property type="project" value="InterPro"/>
</dbReference>
<dbReference type="PRINTS" id="PR00620">
    <property type="entry name" value="HISTONEH2A"/>
</dbReference>
<evidence type="ECO:0000256" key="1">
    <source>
        <dbReference type="ARBA" id="ARBA00004123"/>
    </source>
</evidence>
<comment type="subunit">
    <text evidence="8">The nucleosome is a histone octamer containing two molecules each of H2A, H2B, H3 and H4 assembled in one H3-H4 heterotetramer and two H2A-H2B heterodimers. The octamer wraps approximately 147 bp of DNA.</text>
</comment>
<evidence type="ECO:0000256" key="5">
    <source>
        <dbReference type="ARBA" id="ARBA00023125"/>
    </source>
</evidence>
<keyword evidence="5 8" id="KW-0238">DNA-binding</keyword>
<dbReference type="Pfam" id="PF00125">
    <property type="entry name" value="Histone"/>
    <property type="match status" value="1"/>
</dbReference>
<evidence type="ECO:0000313" key="12">
    <source>
        <dbReference type="EMBL" id="KAF4666180.1"/>
    </source>
</evidence>
<evidence type="ECO:0000259" key="11">
    <source>
        <dbReference type="Pfam" id="PF16211"/>
    </source>
</evidence>
<evidence type="ECO:0000256" key="8">
    <source>
        <dbReference type="RuleBase" id="RU003767"/>
    </source>
</evidence>
<comment type="similarity">
    <text evidence="3 8">Belongs to the histone H2A family.</text>
</comment>
<dbReference type="CDD" id="cd00074">
    <property type="entry name" value="HFD_H2A"/>
    <property type="match status" value="1"/>
</dbReference>
<feature type="domain" description="Histone H2A C-terminal" evidence="11">
    <location>
        <begin position="137"/>
        <end position="170"/>
    </location>
</feature>
<feature type="region of interest" description="Disordered" evidence="9">
    <location>
        <begin position="27"/>
        <end position="58"/>
    </location>
</feature>
<organism evidence="12 13">
    <name type="scientific">Perkinsus chesapeaki</name>
    <name type="common">Clam parasite</name>
    <name type="synonym">Perkinsus andrewsi</name>
    <dbReference type="NCBI Taxonomy" id="330153"/>
    <lineage>
        <taxon>Eukaryota</taxon>
        <taxon>Sar</taxon>
        <taxon>Alveolata</taxon>
        <taxon>Perkinsozoa</taxon>
        <taxon>Perkinsea</taxon>
        <taxon>Perkinsida</taxon>
        <taxon>Perkinsidae</taxon>
        <taxon>Perkinsus</taxon>
    </lineage>
</organism>
<dbReference type="GO" id="GO:0003677">
    <property type="term" value="F:DNA binding"/>
    <property type="evidence" value="ECO:0007669"/>
    <property type="project" value="UniProtKB-KW"/>
</dbReference>
<dbReference type="InterPro" id="IPR009072">
    <property type="entry name" value="Histone-fold"/>
</dbReference>
<comment type="subcellular location">
    <subcellularLocation>
        <location evidence="2">Chromosome</location>
    </subcellularLocation>
    <subcellularLocation>
        <location evidence="1 8">Nucleus</location>
    </subcellularLocation>
</comment>
<evidence type="ECO:0000313" key="13">
    <source>
        <dbReference type="Proteomes" id="UP000591131"/>
    </source>
</evidence>
<dbReference type="PROSITE" id="PS00046">
    <property type="entry name" value="HISTONE_H2A"/>
    <property type="match status" value="1"/>
</dbReference>
<dbReference type="Gene3D" id="1.10.20.10">
    <property type="entry name" value="Histone, subunit A"/>
    <property type="match status" value="1"/>
</dbReference>
<keyword evidence="7 8" id="KW-0544">Nucleosome core</keyword>
<name>A0A7J6M4V6_PERCH</name>
<evidence type="ECO:0000256" key="7">
    <source>
        <dbReference type="ARBA" id="ARBA00023269"/>
    </source>
</evidence>
<evidence type="ECO:0000259" key="10">
    <source>
        <dbReference type="Pfam" id="PF00125"/>
    </source>
</evidence>
<dbReference type="AlphaFoldDB" id="A0A7J6M4V6"/>
<feature type="domain" description="Core Histone H2A/H2B/H3" evidence="10">
    <location>
        <begin position="58"/>
        <end position="135"/>
    </location>
</feature>
<dbReference type="Proteomes" id="UP000591131">
    <property type="component" value="Unassembled WGS sequence"/>
</dbReference>
<dbReference type="EMBL" id="JAAPAO010000241">
    <property type="protein sequence ID" value="KAF4666180.1"/>
    <property type="molecule type" value="Genomic_DNA"/>
</dbReference>
<dbReference type="SUPFAM" id="SSF47113">
    <property type="entry name" value="Histone-fold"/>
    <property type="match status" value="1"/>
</dbReference>
<accession>A0A7J6M4V6</accession>
<dbReference type="GO" id="GO:0046982">
    <property type="term" value="F:protein heterodimerization activity"/>
    <property type="evidence" value="ECO:0007669"/>
    <property type="project" value="InterPro"/>
</dbReference>
<dbReference type="Pfam" id="PF16211">
    <property type="entry name" value="Histone_H2A_C"/>
    <property type="match status" value="1"/>
</dbReference>